<dbReference type="AlphaFoldDB" id="A0A2A5WK53"/>
<organism evidence="8 9">
    <name type="scientific">OM182 bacterium MED-G24</name>
    <dbReference type="NCBI Taxonomy" id="1986255"/>
    <lineage>
        <taxon>Bacteria</taxon>
        <taxon>Pseudomonadati</taxon>
        <taxon>Pseudomonadota</taxon>
        <taxon>Gammaproteobacteria</taxon>
        <taxon>OMG group</taxon>
        <taxon>OM182 clade</taxon>
    </lineage>
</organism>
<evidence type="ECO:0000256" key="5">
    <source>
        <dbReference type="ARBA" id="ARBA00023002"/>
    </source>
</evidence>
<keyword evidence="1 6" id="KW-0963">Cytoplasm</keyword>
<dbReference type="SMART" id="SM00859">
    <property type="entry name" value="Semialdhyde_dh"/>
    <property type="match status" value="1"/>
</dbReference>
<dbReference type="GO" id="GO:0005737">
    <property type="term" value="C:cytoplasm"/>
    <property type="evidence" value="ECO:0007669"/>
    <property type="project" value="UniProtKB-SubCell"/>
</dbReference>
<dbReference type="NCBIfam" id="TIGR01851">
    <property type="entry name" value="argC_other"/>
    <property type="match status" value="1"/>
</dbReference>
<dbReference type="GO" id="GO:0003942">
    <property type="term" value="F:N-acetyl-gamma-glutamyl-phosphate reductase activity"/>
    <property type="evidence" value="ECO:0007669"/>
    <property type="project" value="UniProtKB-UniRule"/>
</dbReference>
<feature type="domain" description="Semialdehyde dehydrogenase NAD-binding" evidence="7">
    <location>
        <begin position="13"/>
        <end position="113"/>
    </location>
</feature>
<keyword evidence="4 6" id="KW-0521">NADP</keyword>
<evidence type="ECO:0000256" key="2">
    <source>
        <dbReference type="ARBA" id="ARBA00022571"/>
    </source>
</evidence>
<dbReference type="HAMAP" id="MF_01110">
    <property type="entry name" value="ArgC_type2"/>
    <property type="match status" value="1"/>
</dbReference>
<dbReference type="InterPro" id="IPR000534">
    <property type="entry name" value="Semialdehyde_DH_NAD-bd"/>
</dbReference>
<dbReference type="PANTHER" id="PTHR32338">
    <property type="entry name" value="N-ACETYL-GAMMA-GLUTAMYL-PHOSPHATE REDUCTASE, CHLOROPLASTIC-RELATED-RELATED"/>
    <property type="match status" value="1"/>
</dbReference>
<evidence type="ECO:0000256" key="3">
    <source>
        <dbReference type="ARBA" id="ARBA00022605"/>
    </source>
</evidence>
<reference evidence="8 9" key="1">
    <citation type="submission" date="2017-08" db="EMBL/GenBank/DDBJ databases">
        <title>Fine stratification of microbial communities through a metagenomic profile of the photic zone.</title>
        <authorList>
            <person name="Haro-Moreno J.M."/>
            <person name="Lopez-Perez M."/>
            <person name="De La Torre J."/>
            <person name="Picazo A."/>
            <person name="Camacho A."/>
            <person name="Rodriguez-Valera F."/>
        </authorList>
    </citation>
    <scope>NUCLEOTIDE SEQUENCE [LARGE SCALE GENOMIC DNA]</scope>
    <source>
        <strain evidence="8">MED-G24</strain>
    </source>
</reference>
<dbReference type="InterPro" id="IPR058924">
    <property type="entry name" value="AGPR_dimerisation_dom"/>
</dbReference>
<comment type="subcellular location">
    <subcellularLocation>
        <location evidence="6">Cytoplasm</location>
    </subcellularLocation>
</comment>
<evidence type="ECO:0000259" key="7">
    <source>
        <dbReference type="SMART" id="SM00859"/>
    </source>
</evidence>
<comment type="function">
    <text evidence="6">Catalyzes the NADPH-dependent reduction of N-acetyl-5-glutamyl phosphate to yield N-acetyl-L-glutamate 5-semialdehyde.</text>
</comment>
<evidence type="ECO:0000256" key="1">
    <source>
        <dbReference type="ARBA" id="ARBA00022490"/>
    </source>
</evidence>
<evidence type="ECO:0000256" key="6">
    <source>
        <dbReference type="HAMAP-Rule" id="MF_01110"/>
    </source>
</evidence>
<dbReference type="InterPro" id="IPR050085">
    <property type="entry name" value="AGPR"/>
</dbReference>
<dbReference type="Gene3D" id="3.40.50.720">
    <property type="entry name" value="NAD(P)-binding Rossmann-like Domain"/>
    <property type="match status" value="1"/>
</dbReference>
<dbReference type="EMBL" id="NTKD01000060">
    <property type="protein sequence ID" value="PDH36791.1"/>
    <property type="molecule type" value="Genomic_DNA"/>
</dbReference>
<comment type="catalytic activity">
    <reaction evidence="6">
        <text>N-acetyl-L-glutamate 5-semialdehyde + phosphate + NADP(+) = N-acetyl-L-glutamyl 5-phosphate + NADPH + H(+)</text>
        <dbReference type="Rhea" id="RHEA:21588"/>
        <dbReference type="ChEBI" id="CHEBI:15378"/>
        <dbReference type="ChEBI" id="CHEBI:29123"/>
        <dbReference type="ChEBI" id="CHEBI:43474"/>
        <dbReference type="ChEBI" id="CHEBI:57783"/>
        <dbReference type="ChEBI" id="CHEBI:57936"/>
        <dbReference type="ChEBI" id="CHEBI:58349"/>
        <dbReference type="EC" id="1.2.1.38"/>
    </reaction>
</comment>
<comment type="similarity">
    <text evidence="6">Belongs to the NAGSA dehydrogenase family. Type 2 subfamily.</text>
</comment>
<keyword evidence="3 6" id="KW-0028">Amino-acid biosynthesis</keyword>
<dbReference type="Pfam" id="PF22698">
    <property type="entry name" value="Semialdhyde_dhC_1"/>
    <property type="match status" value="1"/>
</dbReference>
<dbReference type="Pfam" id="PF01118">
    <property type="entry name" value="Semialdhyde_dh"/>
    <property type="match status" value="1"/>
</dbReference>
<sequence length="331" mass="36070">MNTPRHETRTAAKVFIDGQAGTTGLQIDRLLGCHEQIEILRIPEADRKNPDKKQSFLDAADIVVLCLPDDAAQESAAMCHADTRILDASTAHRVDPEWTYGLPELTADRRQTIAGATRVSNPGCWPTGFLLAIRPLVDAELLDAGQTLSVNGVSGYSGGGRQMIERYETRTADHPNDLWYSRPYRLGFGHKHLPEMQKECALSRPPLFMPSVGHFAQGMLVNIPIDASFLNQPADALAIQALLSERYAEEPCVRVHSPNENSVLEDGFLDPQANNGTNRIDLFVFGNDEQILVTARLDNLGKGASGAAVQNINIMLGLDEMSGLTISGVST</sequence>
<dbReference type="InterPro" id="IPR036291">
    <property type="entry name" value="NAD(P)-bd_dom_sf"/>
</dbReference>
<proteinExistence type="inferred from homology"/>
<protein>
    <recommendedName>
        <fullName evidence="6">N-acetyl-gamma-glutamyl-phosphate reductase</fullName>
        <shortName evidence="6">AGPR</shortName>
        <ecNumber evidence="6">1.2.1.38</ecNumber>
    </recommendedName>
    <alternativeName>
        <fullName evidence="6">N-acetyl-glutamate semialdehyde dehydrogenase</fullName>
        <shortName evidence="6">NAGSA dehydrogenase</shortName>
    </alternativeName>
</protein>
<dbReference type="GO" id="GO:0051287">
    <property type="term" value="F:NAD binding"/>
    <property type="evidence" value="ECO:0007669"/>
    <property type="project" value="InterPro"/>
</dbReference>
<keyword evidence="2 6" id="KW-0055">Arginine biosynthesis</keyword>
<dbReference type="Proteomes" id="UP000219327">
    <property type="component" value="Unassembled WGS sequence"/>
</dbReference>
<comment type="caution">
    <text evidence="8">The sequence shown here is derived from an EMBL/GenBank/DDBJ whole genome shotgun (WGS) entry which is preliminary data.</text>
</comment>
<keyword evidence="5 6" id="KW-0560">Oxidoreductase</keyword>
<dbReference type="SUPFAM" id="SSF51735">
    <property type="entry name" value="NAD(P)-binding Rossmann-fold domains"/>
    <property type="match status" value="1"/>
</dbReference>
<name>A0A2A5WK53_9GAMM</name>
<dbReference type="SUPFAM" id="SSF55347">
    <property type="entry name" value="Glyceraldehyde-3-phosphate dehydrogenase-like, C-terminal domain"/>
    <property type="match status" value="1"/>
</dbReference>
<comment type="pathway">
    <text evidence="6">Amino-acid biosynthesis; L-arginine biosynthesis; N(2)-acetyl-L-ornithine from L-glutamate: step 3/4.</text>
</comment>
<dbReference type="GO" id="GO:0006526">
    <property type="term" value="P:L-arginine biosynthetic process"/>
    <property type="evidence" value="ECO:0007669"/>
    <property type="project" value="UniProtKB-UniRule"/>
</dbReference>
<gene>
    <name evidence="6 8" type="primary">argC</name>
    <name evidence="8" type="ORF">CNE99_09145</name>
</gene>
<feature type="active site" evidence="6">
    <location>
        <position position="124"/>
    </location>
</feature>
<evidence type="ECO:0000256" key="4">
    <source>
        <dbReference type="ARBA" id="ARBA00022857"/>
    </source>
</evidence>
<dbReference type="EC" id="1.2.1.38" evidence="6"/>
<evidence type="ECO:0000313" key="8">
    <source>
        <dbReference type="EMBL" id="PDH36791.1"/>
    </source>
</evidence>
<accession>A0A2A5WK53</accession>
<dbReference type="UniPathway" id="UPA00068">
    <property type="reaction ID" value="UER00108"/>
</dbReference>
<dbReference type="CDD" id="cd23935">
    <property type="entry name" value="AGPR_2_C"/>
    <property type="match status" value="1"/>
</dbReference>
<dbReference type="InterPro" id="IPR010136">
    <property type="entry name" value="AGPR_type-2"/>
</dbReference>
<dbReference type="PANTHER" id="PTHR32338:SF10">
    <property type="entry name" value="N-ACETYL-GAMMA-GLUTAMYL-PHOSPHATE REDUCTASE, CHLOROPLASTIC-RELATED"/>
    <property type="match status" value="1"/>
</dbReference>
<dbReference type="Gene3D" id="3.30.360.10">
    <property type="entry name" value="Dihydrodipicolinate Reductase, domain 2"/>
    <property type="match status" value="1"/>
</dbReference>
<evidence type="ECO:0000313" key="9">
    <source>
        <dbReference type="Proteomes" id="UP000219327"/>
    </source>
</evidence>